<sequence>MPAELTALLRSVLEAVARGDGVTLQTLPDELSTTVAAEQLGVSRPTLMRMIRDGEIAAHKVGTHHRLKRTDVLDFRRVQLQRRRAAFEELRLIEDELGLE</sequence>
<dbReference type="Proteomes" id="UP000248764">
    <property type="component" value="Unassembled WGS sequence"/>
</dbReference>
<comment type="caution">
    <text evidence="2">The sequence shown here is derived from an EMBL/GenBank/DDBJ whole genome shotgun (WGS) entry which is preliminary data.</text>
</comment>
<feature type="domain" description="Helix-turn-helix" evidence="1">
    <location>
        <begin position="31"/>
        <end position="76"/>
    </location>
</feature>
<reference evidence="2 3" key="1">
    <citation type="submission" date="2018-01" db="EMBL/GenBank/DDBJ databases">
        <title>Draft genome sequence of Jiangella sp. GTF31.</title>
        <authorList>
            <person name="Sahin N."/>
            <person name="Ay H."/>
            <person name="Saygin H."/>
        </authorList>
    </citation>
    <scope>NUCLEOTIDE SEQUENCE [LARGE SCALE GENOMIC DNA]</scope>
    <source>
        <strain evidence="2 3">GTF31</strain>
    </source>
</reference>
<dbReference type="GO" id="GO:0003677">
    <property type="term" value="F:DNA binding"/>
    <property type="evidence" value="ECO:0007669"/>
    <property type="project" value="UniProtKB-KW"/>
</dbReference>
<dbReference type="Gene3D" id="1.10.1660.10">
    <property type="match status" value="1"/>
</dbReference>
<dbReference type="AlphaFoldDB" id="A0A2W2CMU1"/>
<protein>
    <submittedName>
        <fullName evidence="2">DNA-binding protein</fullName>
    </submittedName>
</protein>
<name>A0A2W2CMU1_9ACTN</name>
<keyword evidence="2" id="KW-0238">DNA-binding</keyword>
<keyword evidence="3" id="KW-1185">Reference proteome</keyword>
<evidence type="ECO:0000313" key="3">
    <source>
        <dbReference type="Proteomes" id="UP000248764"/>
    </source>
</evidence>
<dbReference type="EMBL" id="POTW01000002">
    <property type="protein sequence ID" value="PZF86526.1"/>
    <property type="molecule type" value="Genomic_DNA"/>
</dbReference>
<dbReference type="NCBIfam" id="TIGR01764">
    <property type="entry name" value="excise"/>
    <property type="match status" value="1"/>
</dbReference>
<proteinExistence type="predicted"/>
<dbReference type="Pfam" id="PF12728">
    <property type="entry name" value="HTH_17"/>
    <property type="match status" value="1"/>
</dbReference>
<dbReference type="InterPro" id="IPR010093">
    <property type="entry name" value="SinI_DNA-bd"/>
</dbReference>
<accession>A0A2W2CMU1</accession>
<dbReference type="SUPFAM" id="SSF46955">
    <property type="entry name" value="Putative DNA-binding domain"/>
    <property type="match status" value="1"/>
</dbReference>
<dbReference type="InterPro" id="IPR009061">
    <property type="entry name" value="DNA-bd_dom_put_sf"/>
</dbReference>
<evidence type="ECO:0000313" key="2">
    <source>
        <dbReference type="EMBL" id="PZF86526.1"/>
    </source>
</evidence>
<gene>
    <name evidence="2" type="ORF">C1I92_01170</name>
</gene>
<evidence type="ECO:0000259" key="1">
    <source>
        <dbReference type="Pfam" id="PF12728"/>
    </source>
</evidence>
<dbReference type="InterPro" id="IPR041657">
    <property type="entry name" value="HTH_17"/>
</dbReference>
<organism evidence="2 3">
    <name type="scientific">Jiangella anatolica</name>
    <dbReference type="NCBI Taxonomy" id="2670374"/>
    <lineage>
        <taxon>Bacteria</taxon>
        <taxon>Bacillati</taxon>
        <taxon>Actinomycetota</taxon>
        <taxon>Actinomycetes</taxon>
        <taxon>Jiangellales</taxon>
        <taxon>Jiangellaceae</taxon>
        <taxon>Jiangella</taxon>
    </lineage>
</organism>